<dbReference type="InterPro" id="IPR006680">
    <property type="entry name" value="Amidohydro-rel"/>
</dbReference>
<evidence type="ECO:0000313" key="4">
    <source>
        <dbReference type="Proteomes" id="UP000192652"/>
    </source>
</evidence>
<keyword evidence="4" id="KW-1185">Reference proteome</keyword>
<dbReference type="InterPro" id="IPR052350">
    <property type="entry name" value="Metallo-dep_Lactonases"/>
</dbReference>
<dbReference type="RefSeq" id="WP_081176992.1">
    <property type="nucleotide sequence ID" value="NZ_MSPX01000016.1"/>
</dbReference>
<proteinExistence type="inferred from homology"/>
<dbReference type="EMBL" id="MSPX01000016">
    <property type="protein sequence ID" value="OQP85035.1"/>
    <property type="molecule type" value="Genomic_DNA"/>
</dbReference>
<dbReference type="PANTHER" id="PTHR43569:SF2">
    <property type="entry name" value="AMIDOHYDROLASE-RELATED DOMAIN-CONTAINING PROTEIN"/>
    <property type="match status" value="1"/>
</dbReference>
<sequence length="270" mass="30115">MLIDAHQHFWRLAERAGGWPPPELAAIYRDFAPEDLIPDLKASGVDGTVIVQSLPRAEDTRFMLDLAERHAFILGVVGWVEMKAADAPARIAELARAPKLKGLRPMLQDLPDDDWIDDPALDPAVSAMLEAGLSFDALVLPRQLKALTAFAERHPRLPIVIDHGAKPLIAEGRYSDWRCAMERLAALPEVCCKLSGLLVEAGEQRPEAIRPYAETLFDLFGPERLIWGSDWPVLRLVTEYGAWLAQCRAIVPEAAHEQVFGGNARRFYRL</sequence>
<feature type="domain" description="Amidohydrolase-related" evidence="2">
    <location>
        <begin position="3"/>
        <end position="270"/>
    </location>
</feature>
<gene>
    <name evidence="3" type="ORF">BTR14_16850</name>
</gene>
<organism evidence="3 4">
    <name type="scientific">Xaviernesmea rhizosphaerae</name>
    <dbReference type="NCBI Taxonomy" id="1672749"/>
    <lineage>
        <taxon>Bacteria</taxon>
        <taxon>Pseudomonadati</taxon>
        <taxon>Pseudomonadota</taxon>
        <taxon>Alphaproteobacteria</taxon>
        <taxon>Hyphomicrobiales</taxon>
        <taxon>Rhizobiaceae</taxon>
        <taxon>Rhizobium/Agrobacterium group</taxon>
        <taxon>Xaviernesmea</taxon>
    </lineage>
</organism>
<reference evidence="3 4" key="1">
    <citation type="journal article" date="2017" name="Antonie Van Leeuwenhoek">
        <title>Rhizobium rhizosphaerae sp. nov., a novel species isolated from rice rhizosphere.</title>
        <authorList>
            <person name="Zhao J.J."/>
            <person name="Zhang J."/>
            <person name="Zhang R.J."/>
            <person name="Zhang C.W."/>
            <person name="Yin H.Q."/>
            <person name="Zhang X.X."/>
        </authorList>
    </citation>
    <scope>NUCLEOTIDE SEQUENCE [LARGE SCALE GENOMIC DNA]</scope>
    <source>
        <strain evidence="3 4">RD15</strain>
    </source>
</reference>
<dbReference type="Gene3D" id="3.20.20.140">
    <property type="entry name" value="Metal-dependent hydrolases"/>
    <property type="match status" value="1"/>
</dbReference>
<evidence type="ECO:0000256" key="1">
    <source>
        <dbReference type="ARBA" id="ARBA00038310"/>
    </source>
</evidence>
<dbReference type="PANTHER" id="PTHR43569">
    <property type="entry name" value="AMIDOHYDROLASE"/>
    <property type="match status" value="1"/>
</dbReference>
<comment type="caution">
    <text evidence="3">The sequence shown here is derived from an EMBL/GenBank/DDBJ whole genome shotgun (WGS) entry which is preliminary data.</text>
</comment>
<dbReference type="Pfam" id="PF04909">
    <property type="entry name" value="Amidohydro_2"/>
    <property type="match status" value="1"/>
</dbReference>
<comment type="similarity">
    <text evidence="1">Belongs to the metallo-dependent hydrolases superfamily.</text>
</comment>
<protein>
    <submittedName>
        <fullName evidence="3">Amidohydrolase</fullName>
    </submittedName>
</protein>
<accession>A0ABX3PAU5</accession>
<dbReference type="SUPFAM" id="SSF51556">
    <property type="entry name" value="Metallo-dependent hydrolases"/>
    <property type="match status" value="1"/>
</dbReference>
<evidence type="ECO:0000313" key="3">
    <source>
        <dbReference type="EMBL" id="OQP85035.1"/>
    </source>
</evidence>
<name>A0ABX3PAU5_9HYPH</name>
<dbReference type="Proteomes" id="UP000192652">
    <property type="component" value="Unassembled WGS sequence"/>
</dbReference>
<evidence type="ECO:0000259" key="2">
    <source>
        <dbReference type="Pfam" id="PF04909"/>
    </source>
</evidence>
<dbReference type="InterPro" id="IPR032466">
    <property type="entry name" value="Metal_Hydrolase"/>
</dbReference>